<dbReference type="Proteomes" id="UP000029228">
    <property type="component" value="Unassembled WGS sequence"/>
</dbReference>
<evidence type="ECO:0000313" key="2">
    <source>
        <dbReference type="Proteomes" id="UP000029228"/>
    </source>
</evidence>
<protein>
    <submittedName>
        <fullName evidence="1">Acriflavin resistance protein</fullName>
    </submittedName>
</protein>
<dbReference type="InterPro" id="IPR027463">
    <property type="entry name" value="AcrB_DN_DC_subdom"/>
</dbReference>
<dbReference type="Pfam" id="PF00873">
    <property type="entry name" value="ACR_tran"/>
    <property type="match status" value="1"/>
</dbReference>
<dbReference type="AlphaFoldDB" id="A0A090RNK5"/>
<sequence length="169" mass="18891">MIADLQTKVDQFMTDNIESIEPKIKSLRIGPGRDSKIEARFAGPDPEVLRDLSSQAEAIMHADPGAKEVRNDWRQPVKLIKPIFNEQVARQLGVTRTELTASLRAASEGTQVGIYRDGVRLLPIYFRADASERQDVSQLMDAQVYSPVLERTVPIAQVVVGFETVWEDA</sequence>
<accession>A0A090RNK5</accession>
<dbReference type="GO" id="GO:0042910">
    <property type="term" value="F:xenobiotic transmembrane transporter activity"/>
    <property type="evidence" value="ECO:0007669"/>
    <property type="project" value="TreeGrafter"/>
</dbReference>
<reference evidence="1 2" key="1">
    <citation type="submission" date="2014-09" db="EMBL/GenBank/DDBJ databases">
        <title>Vibrio maritimus JCM 19235. (C45) whole genome shotgun sequence.</title>
        <authorList>
            <person name="Sawabe T."/>
            <person name="Meirelles P."/>
            <person name="Nakanishi M."/>
            <person name="Sayaka M."/>
            <person name="Hattori M."/>
            <person name="Ohkuma M."/>
        </authorList>
    </citation>
    <scope>NUCLEOTIDE SEQUENCE [LARGE SCALE GENOMIC DNA]</scope>
    <source>
        <strain evidence="2">JCM19235</strain>
    </source>
</reference>
<dbReference type="GO" id="GO:0005886">
    <property type="term" value="C:plasma membrane"/>
    <property type="evidence" value="ECO:0007669"/>
    <property type="project" value="TreeGrafter"/>
</dbReference>
<dbReference type="InterPro" id="IPR001036">
    <property type="entry name" value="Acrflvin-R"/>
</dbReference>
<dbReference type="Gene3D" id="3.30.2090.10">
    <property type="entry name" value="Multidrug efflux transporter AcrB TolC docking domain, DN and DC subdomains"/>
    <property type="match status" value="1"/>
</dbReference>
<dbReference type="PANTHER" id="PTHR32063">
    <property type="match status" value="1"/>
</dbReference>
<dbReference type="Gene3D" id="3.30.70.1440">
    <property type="entry name" value="Multidrug efflux transporter AcrB pore domain"/>
    <property type="match status" value="1"/>
</dbReference>
<gene>
    <name evidence="1" type="ORF">JCM19235_5524</name>
</gene>
<dbReference type="SUPFAM" id="SSF82714">
    <property type="entry name" value="Multidrug efflux transporter AcrB TolC docking domain, DN and DC subdomains"/>
    <property type="match status" value="1"/>
</dbReference>
<name>A0A090RNK5_9VIBR</name>
<dbReference type="PANTHER" id="PTHR32063:SF18">
    <property type="entry name" value="CATION EFFLUX SYSTEM PROTEIN"/>
    <property type="match status" value="1"/>
</dbReference>
<proteinExistence type="predicted"/>
<organism evidence="1 2">
    <name type="scientific">Vibrio maritimus</name>
    <dbReference type="NCBI Taxonomy" id="990268"/>
    <lineage>
        <taxon>Bacteria</taxon>
        <taxon>Pseudomonadati</taxon>
        <taxon>Pseudomonadota</taxon>
        <taxon>Gammaproteobacteria</taxon>
        <taxon>Vibrionales</taxon>
        <taxon>Vibrionaceae</taxon>
        <taxon>Vibrio</taxon>
    </lineage>
</organism>
<dbReference type="EMBL" id="BBMR01000001">
    <property type="protein sequence ID" value="GAL16975.1"/>
    <property type="molecule type" value="Genomic_DNA"/>
</dbReference>
<keyword evidence="2" id="KW-1185">Reference proteome</keyword>
<comment type="caution">
    <text evidence="1">The sequence shown here is derived from an EMBL/GenBank/DDBJ whole genome shotgun (WGS) entry which is preliminary data.</text>
</comment>
<evidence type="ECO:0000313" key="1">
    <source>
        <dbReference type="EMBL" id="GAL16975.1"/>
    </source>
</evidence>
<dbReference type="Gene3D" id="3.30.70.1430">
    <property type="entry name" value="Multidrug efflux transporter AcrB pore domain"/>
    <property type="match status" value="1"/>
</dbReference>
<dbReference type="STRING" id="990268.JCM19235_5524"/>